<dbReference type="EMBL" id="JBHUJB010000042">
    <property type="protein sequence ID" value="MFD2159274.1"/>
    <property type="molecule type" value="Genomic_DNA"/>
</dbReference>
<keyword evidence="1" id="KW-1133">Transmembrane helix</keyword>
<dbReference type="Proteomes" id="UP001597389">
    <property type="component" value="Unassembled WGS sequence"/>
</dbReference>
<dbReference type="InterPro" id="IPR019734">
    <property type="entry name" value="TPR_rpt"/>
</dbReference>
<dbReference type="Gene3D" id="1.25.40.10">
    <property type="entry name" value="Tetratricopeptide repeat domain"/>
    <property type="match status" value="1"/>
</dbReference>
<gene>
    <name evidence="2" type="ORF">ACFSW8_10225</name>
</gene>
<dbReference type="SUPFAM" id="SSF48452">
    <property type="entry name" value="TPR-like"/>
    <property type="match status" value="1"/>
</dbReference>
<evidence type="ECO:0000313" key="3">
    <source>
        <dbReference type="Proteomes" id="UP001597389"/>
    </source>
</evidence>
<comment type="caution">
    <text evidence="2">The sequence shown here is derived from an EMBL/GenBank/DDBJ whole genome shotgun (WGS) entry which is preliminary data.</text>
</comment>
<keyword evidence="3" id="KW-1185">Reference proteome</keyword>
<dbReference type="InterPro" id="IPR011990">
    <property type="entry name" value="TPR-like_helical_dom_sf"/>
</dbReference>
<accession>A0ABW4ZBB5</accession>
<feature type="transmembrane region" description="Helical" evidence="1">
    <location>
        <begin position="5"/>
        <end position="22"/>
    </location>
</feature>
<reference evidence="3" key="1">
    <citation type="journal article" date="2019" name="Int. J. Syst. Evol. Microbiol.">
        <title>The Global Catalogue of Microorganisms (GCM) 10K type strain sequencing project: providing services to taxonomists for standard genome sequencing and annotation.</title>
        <authorList>
            <consortium name="The Broad Institute Genomics Platform"/>
            <consortium name="The Broad Institute Genome Sequencing Center for Infectious Disease"/>
            <person name="Wu L."/>
            <person name="Ma J."/>
        </authorList>
    </citation>
    <scope>NUCLEOTIDE SEQUENCE [LARGE SCALE GENOMIC DNA]</scope>
    <source>
        <strain evidence="3">CCUG 57942</strain>
    </source>
</reference>
<protein>
    <submittedName>
        <fullName evidence="2">Tol-pal system YbgF family protein</fullName>
    </submittedName>
</protein>
<feature type="transmembrane region" description="Helical" evidence="1">
    <location>
        <begin position="34"/>
        <end position="56"/>
    </location>
</feature>
<keyword evidence="1" id="KW-0472">Membrane</keyword>
<keyword evidence="1" id="KW-0812">Transmembrane</keyword>
<dbReference type="Pfam" id="PF14559">
    <property type="entry name" value="TPR_19"/>
    <property type="match status" value="1"/>
</dbReference>
<organism evidence="2 3">
    <name type="scientific">Rubritalea tangerina</name>
    <dbReference type="NCBI Taxonomy" id="430798"/>
    <lineage>
        <taxon>Bacteria</taxon>
        <taxon>Pseudomonadati</taxon>
        <taxon>Verrucomicrobiota</taxon>
        <taxon>Verrucomicrobiia</taxon>
        <taxon>Verrucomicrobiales</taxon>
        <taxon>Rubritaleaceae</taxon>
        <taxon>Rubritalea</taxon>
    </lineage>
</organism>
<proteinExistence type="predicted"/>
<dbReference type="Pfam" id="PF13174">
    <property type="entry name" value="TPR_6"/>
    <property type="match status" value="1"/>
</dbReference>
<evidence type="ECO:0000313" key="2">
    <source>
        <dbReference type="EMBL" id="MFD2159274.1"/>
    </source>
</evidence>
<dbReference type="RefSeq" id="WP_377086827.1">
    <property type="nucleotide sequence ID" value="NZ_JBHSJL010000014.1"/>
</dbReference>
<sequence>MAKPIVLGIIGVIIAFVVNYVYSTSSDDDIFFRLSVTVLAGMYAGLLFLIFVLPAISDGISRLMFSDPGGKPDEEDPMREARALQAQGDYVGALESLRQVVMDEPDNRLAWAEMAKIQITQLDDAEGALNTLSEALEGREWEVDDAAFFMFRISEVQLENMQNKDAAITILQQVCSTFPETRHSANATHQLRELGAL</sequence>
<name>A0ABW4ZBB5_9BACT</name>
<evidence type="ECO:0000256" key="1">
    <source>
        <dbReference type="SAM" id="Phobius"/>
    </source>
</evidence>